<name>A0A1T4YFL0_9BACT</name>
<dbReference type="Proteomes" id="UP000190774">
    <property type="component" value="Unassembled WGS sequence"/>
</dbReference>
<feature type="transmembrane region" description="Helical" evidence="1">
    <location>
        <begin position="63"/>
        <end position="81"/>
    </location>
</feature>
<keyword evidence="1" id="KW-0472">Membrane</keyword>
<protein>
    <submittedName>
        <fullName evidence="2">Uncharacterized protein</fullName>
    </submittedName>
</protein>
<gene>
    <name evidence="2" type="ORF">SAMN02745166_03127</name>
</gene>
<sequence length="142" mass="15553">MNDLLFLAPLLIGLGTMVLGFKLQIPKGPAMNRPAFGALLVVGALFWWLSSAILLAYEGKFYFILNMLTVLILFVGLAFFFPRPPDATRVNQHGIGGNIMVWLGLILGFAHSFALAFTSAWPTRLIQFYNALGLHPVPHPGA</sequence>
<keyword evidence="1" id="KW-0812">Transmembrane</keyword>
<dbReference type="RefSeq" id="WP_078814321.1">
    <property type="nucleotide sequence ID" value="NZ_FUYE01000010.1"/>
</dbReference>
<keyword evidence="1" id="KW-1133">Transmembrane helix</keyword>
<evidence type="ECO:0000313" key="3">
    <source>
        <dbReference type="Proteomes" id="UP000190774"/>
    </source>
</evidence>
<organism evidence="2 3">
    <name type="scientific">Prosthecobacter debontii</name>
    <dbReference type="NCBI Taxonomy" id="48467"/>
    <lineage>
        <taxon>Bacteria</taxon>
        <taxon>Pseudomonadati</taxon>
        <taxon>Verrucomicrobiota</taxon>
        <taxon>Verrucomicrobiia</taxon>
        <taxon>Verrucomicrobiales</taxon>
        <taxon>Verrucomicrobiaceae</taxon>
        <taxon>Prosthecobacter</taxon>
    </lineage>
</organism>
<reference evidence="3" key="1">
    <citation type="submission" date="2017-02" db="EMBL/GenBank/DDBJ databases">
        <authorList>
            <person name="Varghese N."/>
            <person name="Submissions S."/>
        </authorList>
    </citation>
    <scope>NUCLEOTIDE SEQUENCE [LARGE SCALE GENOMIC DNA]</scope>
    <source>
        <strain evidence="3">ATCC 700200</strain>
    </source>
</reference>
<dbReference type="AlphaFoldDB" id="A0A1T4YFL0"/>
<proteinExistence type="predicted"/>
<keyword evidence="3" id="KW-1185">Reference proteome</keyword>
<dbReference type="EMBL" id="FUYE01000010">
    <property type="protein sequence ID" value="SKB00358.1"/>
    <property type="molecule type" value="Genomic_DNA"/>
</dbReference>
<evidence type="ECO:0000313" key="2">
    <source>
        <dbReference type="EMBL" id="SKB00358.1"/>
    </source>
</evidence>
<feature type="transmembrane region" description="Helical" evidence="1">
    <location>
        <begin position="36"/>
        <end position="56"/>
    </location>
</feature>
<evidence type="ECO:0000256" key="1">
    <source>
        <dbReference type="SAM" id="Phobius"/>
    </source>
</evidence>
<accession>A0A1T4YFL0</accession>
<dbReference type="OrthoDB" id="9851807at2"/>
<feature type="transmembrane region" description="Helical" evidence="1">
    <location>
        <begin position="101"/>
        <end position="121"/>
    </location>
</feature>